<feature type="compositionally biased region" description="Basic and acidic residues" evidence="1">
    <location>
        <begin position="13"/>
        <end position="28"/>
    </location>
</feature>
<evidence type="ECO:0000313" key="2">
    <source>
        <dbReference type="EnsemblPlants" id="QL04p092457:mrna:CDS:2"/>
    </source>
</evidence>
<organism evidence="2 3">
    <name type="scientific">Quercus lobata</name>
    <name type="common">Valley oak</name>
    <dbReference type="NCBI Taxonomy" id="97700"/>
    <lineage>
        <taxon>Eukaryota</taxon>
        <taxon>Viridiplantae</taxon>
        <taxon>Streptophyta</taxon>
        <taxon>Embryophyta</taxon>
        <taxon>Tracheophyta</taxon>
        <taxon>Spermatophyta</taxon>
        <taxon>Magnoliopsida</taxon>
        <taxon>eudicotyledons</taxon>
        <taxon>Gunneridae</taxon>
        <taxon>Pentapetalae</taxon>
        <taxon>rosids</taxon>
        <taxon>fabids</taxon>
        <taxon>Fagales</taxon>
        <taxon>Fagaceae</taxon>
        <taxon>Quercus</taxon>
    </lineage>
</organism>
<keyword evidence="3" id="KW-1185">Reference proteome</keyword>
<dbReference type="InParanoid" id="A0A7N2LIP7"/>
<reference evidence="2 3" key="1">
    <citation type="journal article" date="2016" name="G3 (Bethesda)">
        <title>First Draft Assembly and Annotation of the Genome of a California Endemic Oak Quercus lobata Nee (Fagaceae).</title>
        <authorList>
            <person name="Sork V.L."/>
            <person name="Fitz-Gibbon S.T."/>
            <person name="Puiu D."/>
            <person name="Crepeau M."/>
            <person name="Gugger P.F."/>
            <person name="Sherman R."/>
            <person name="Stevens K."/>
            <person name="Langley C.H."/>
            <person name="Pellegrini M."/>
            <person name="Salzberg S.L."/>
        </authorList>
    </citation>
    <scope>NUCLEOTIDE SEQUENCE [LARGE SCALE GENOMIC DNA]</scope>
    <source>
        <strain evidence="2 3">cv. SW786</strain>
    </source>
</reference>
<sequence length="71" mass="8121">MEEGGNGMNVSHESSRRENFVPKDVESAARSEMSSGSWRLSVHEFPALAERRDREHGFFTFRTLLHAPCKQ</sequence>
<feature type="region of interest" description="Disordered" evidence="1">
    <location>
        <begin position="1"/>
        <end position="28"/>
    </location>
</feature>
<dbReference type="EMBL" id="LRBV02000004">
    <property type="status" value="NOT_ANNOTATED_CDS"/>
    <property type="molecule type" value="Genomic_DNA"/>
</dbReference>
<dbReference type="Proteomes" id="UP000594261">
    <property type="component" value="Chromosome 4"/>
</dbReference>
<evidence type="ECO:0000313" key="3">
    <source>
        <dbReference type="Proteomes" id="UP000594261"/>
    </source>
</evidence>
<name>A0A7N2LIP7_QUELO</name>
<proteinExistence type="predicted"/>
<protein>
    <submittedName>
        <fullName evidence="2">Uncharacterized protein</fullName>
    </submittedName>
</protein>
<dbReference type="AlphaFoldDB" id="A0A7N2LIP7"/>
<accession>A0A7N2LIP7</accession>
<dbReference type="Gramene" id="QL04p092457:mrna">
    <property type="protein sequence ID" value="QL04p092457:mrna:CDS:2"/>
    <property type="gene ID" value="QL04p092457"/>
</dbReference>
<dbReference type="EnsemblPlants" id="QL04p092457:mrna">
    <property type="protein sequence ID" value="QL04p092457:mrna:CDS:2"/>
    <property type="gene ID" value="QL04p092457"/>
</dbReference>
<evidence type="ECO:0000256" key="1">
    <source>
        <dbReference type="SAM" id="MobiDB-lite"/>
    </source>
</evidence>
<reference evidence="2" key="2">
    <citation type="submission" date="2021-01" db="UniProtKB">
        <authorList>
            <consortium name="EnsemblPlants"/>
        </authorList>
    </citation>
    <scope>IDENTIFICATION</scope>
</reference>